<keyword evidence="2" id="KW-0812">Transmembrane</keyword>
<evidence type="ECO:0000313" key="4">
    <source>
        <dbReference type="Proteomes" id="UP000318741"/>
    </source>
</evidence>
<feature type="transmembrane region" description="Helical" evidence="2">
    <location>
        <begin position="96"/>
        <end position="117"/>
    </location>
</feature>
<dbReference type="Proteomes" id="UP000318741">
    <property type="component" value="Chromosome"/>
</dbReference>
<evidence type="ECO:0000313" key="3">
    <source>
        <dbReference type="EMBL" id="QDT13991.1"/>
    </source>
</evidence>
<keyword evidence="2" id="KW-1133">Transmembrane helix</keyword>
<dbReference type="EMBL" id="CP036265">
    <property type="protein sequence ID" value="QDT13991.1"/>
    <property type="molecule type" value="Genomic_DNA"/>
</dbReference>
<protein>
    <submittedName>
        <fullName evidence="3">Uncharacterized protein</fullName>
    </submittedName>
</protein>
<keyword evidence="4" id="KW-1185">Reference proteome</keyword>
<evidence type="ECO:0000256" key="2">
    <source>
        <dbReference type="SAM" id="Phobius"/>
    </source>
</evidence>
<proteinExistence type="predicted"/>
<dbReference type="AlphaFoldDB" id="A0A517P3P0"/>
<feature type="transmembrane region" description="Helical" evidence="2">
    <location>
        <begin position="129"/>
        <end position="148"/>
    </location>
</feature>
<organism evidence="3 4">
    <name type="scientific">Alienimonas californiensis</name>
    <dbReference type="NCBI Taxonomy" id="2527989"/>
    <lineage>
        <taxon>Bacteria</taxon>
        <taxon>Pseudomonadati</taxon>
        <taxon>Planctomycetota</taxon>
        <taxon>Planctomycetia</taxon>
        <taxon>Planctomycetales</taxon>
        <taxon>Planctomycetaceae</taxon>
        <taxon>Alienimonas</taxon>
    </lineage>
</organism>
<dbReference type="OrthoDB" id="292153at2"/>
<reference evidence="3 4" key="1">
    <citation type="submission" date="2019-02" db="EMBL/GenBank/DDBJ databases">
        <title>Deep-cultivation of Planctomycetes and their phenomic and genomic characterization uncovers novel biology.</title>
        <authorList>
            <person name="Wiegand S."/>
            <person name="Jogler M."/>
            <person name="Boedeker C."/>
            <person name="Pinto D."/>
            <person name="Vollmers J."/>
            <person name="Rivas-Marin E."/>
            <person name="Kohn T."/>
            <person name="Peeters S.H."/>
            <person name="Heuer A."/>
            <person name="Rast P."/>
            <person name="Oberbeckmann S."/>
            <person name="Bunk B."/>
            <person name="Jeske O."/>
            <person name="Meyerdierks A."/>
            <person name="Storesund J.E."/>
            <person name="Kallscheuer N."/>
            <person name="Luecker S."/>
            <person name="Lage O.M."/>
            <person name="Pohl T."/>
            <person name="Merkel B.J."/>
            <person name="Hornburger P."/>
            <person name="Mueller R.-W."/>
            <person name="Bruemmer F."/>
            <person name="Labrenz M."/>
            <person name="Spormann A.M."/>
            <person name="Op den Camp H."/>
            <person name="Overmann J."/>
            <person name="Amann R."/>
            <person name="Jetten M.S.M."/>
            <person name="Mascher T."/>
            <person name="Medema M.H."/>
            <person name="Devos D.P."/>
            <person name="Kaster A.-K."/>
            <person name="Ovreas L."/>
            <person name="Rohde M."/>
            <person name="Galperin M.Y."/>
            <person name="Jogler C."/>
        </authorList>
    </citation>
    <scope>NUCLEOTIDE SEQUENCE [LARGE SCALE GENOMIC DNA]</scope>
    <source>
        <strain evidence="3 4">CA12</strain>
    </source>
</reference>
<sequence length="177" mass="19515">MSEVALETLLCRRCGAPLQVGGEAKFVTCRHCGSSLRVERSESAAWTELTERTEQLEAKVERLDRRTERADLDREWDRTRQSLMVRGKGGRESEPSAVGGVIVLTVGVMGAVFAATMSAGAGFPTIVKLGFPALFAGVGLFTAANQFAKAAKWREAERRYRRRRAELELERGEPGEN</sequence>
<keyword evidence="2" id="KW-0472">Membrane</keyword>
<dbReference type="KEGG" id="acaf:CA12_00590"/>
<accession>A0A517P3P0</accession>
<evidence type="ECO:0000256" key="1">
    <source>
        <dbReference type="SAM" id="Coils"/>
    </source>
</evidence>
<name>A0A517P3P0_9PLAN</name>
<dbReference type="RefSeq" id="WP_145356607.1">
    <property type="nucleotide sequence ID" value="NZ_CP036265.1"/>
</dbReference>
<feature type="coiled-coil region" evidence="1">
    <location>
        <begin position="46"/>
        <end position="73"/>
    </location>
</feature>
<keyword evidence="1" id="KW-0175">Coiled coil</keyword>
<gene>
    <name evidence="3" type="ORF">CA12_00590</name>
</gene>